<evidence type="ECO:0000256" key="6">
    <source>
        <dbReference type="PIRSR" id="PIRSR601461-2"/>
    </source>
</evidence>
<dbReference type="PRINTS" id="PR00792">
    <property type="entry name" value="PEPSIN"/>
</dbReference>
<feature type="active site" evidence="5">
    <location>
        <position position="264"/>
    </location>
</feature>
<feature type="disulfide bond" evidence="6">
    <location>
        <begin position="255"/>
        <end position="259"/>
    </location>
</feature>
<feature type="domain" description="Peptidase A1" evidence="9">
    <location>
        <begin position="61"/>
        <end position="377"/>
    </location>
</feature>
<feature type="active site" evidence="5">
    <location>
        <position position="79"/>
    </location>
</feature>
<comment type="similarity">
    <text evidence="1 7">Belongs to the peptidase A1 family.</text>
</comment>
<feature type="chain" id="PRO_5039903402" description="Peptidase A1 domain-containing protein" evidence="8">
    <location>
        <begin position="24"/>
        <end position="445"/>
    </location>
</feature>
<dbReference type="InterPro" id="IPR001461">
    <property type="entry name" value="Aspartic_peptidase_A1"/>
</dbReference>
<dbReference type="GO" id="GO:0005764">
    <property type="term" value="C:lysosome"/>
    <property type="evidence" value="ECO:0007669"/>
    <property type="project" value="TreeGrafter"/>
</dbReference>
<evidence type="ECO:0000256" key="4">
    <source>
        <dbReference type="ARBA" id="ARBA00022801"/>
    </source>
</evidence>
<dbReference type="Gene3D" id="2.60.40.1960">
    <property type="match status" value="1"/>
</dbReference>
<keyword evidence="3 7" id="KW-0064">Aspartyl protease</keyword>
<dbReference type="GO" id="GO:0006508">
    <property type="term" value="P:proteolysis"/>
    <property type="evidence" value="ECO:0007669"/>
    <property type="project" value="UniProtKB-KW"/>
</dbReference>
<keyword evidence="2 7" id="KW-0645">Protease</keyword>
<gene>
    <name evidence="10" type="ORF">HPB51_006041</name>
</gene>
<dbReference type="GO" id="GO:0004190">
    <property type="term" value="F:aspartic-type endopeptidase activity"/>
    <property type="evidence" value="ECO:0007669"/>
    <property type="project" value="UniProtKB-KW"/>
</dbReference>
<dbReference type="Pfam" id="PF00026">
    <property type="entry name" value="Asp"/>
    <property type="match status" value="1"/>
</dbReference>
<keyword evidence="8" id="KW-0732">Signal</keyword>
<name>A0A9J6D8L2_RHIMP</name>
<dbReference type="AlphaFoldDB" id="A0A9J6D8L2"/>
<keyword evidence="6" id="KW-1015">Disulfide bond</keyword>
<proteinExistence type="inferred from homology"/>
<dbReference type="VEuPathDB" id="VectorBase:LOC119176763"/>
<keyword evidence="11" id="KW-1185">Reference proteome</keyword>
<reference evidence="10" key="1">
    <citation type="journal article" date="2020" name="Cell">
        <title>Large-Scale Comparative Analyses of Tick Genomes Elucidate Their Genetic Diversity and Vector Capacities.</title>
        <authorList>
            <consortium name="Tick Genome and Microbiome Consortium (TIGMIC)"/>
            <person name="Jia N."/>
            <person name="Wang J."/>
            <person name="Shi W."/>
            <person name="Du L."/>
            <person name="Sun Y."/>
            <person name="Zhan W."/>
            <person name="Jiang J.F."/>
            <person name="Wang Q."/>
            <person name="Zhang B."/>
            <person name="Ji P."/>
            <person name="Bell-Sakyi L."/>
            <person name="Cui X.M."/>
            <person name="Yuan T.T."/>
            <person name="Jiang B.G."/>
            <person name="Yang W.F."/>
            <person name="Lam T.T."/>
            <person name="Chang Q.C."/>
            <person name="Ding S.J."/>
            <person name="Wang X.J."/>
            <person name="Zhu J.G."/>
            <person name="Ruan X.D."/>
            <person name="Zhao L."/>
            <person name="Wei J.T."/>
            <person name="Ye R.Z."/>
            <person name="Que T.C."/>
            <person name="Du C.H."/>
            <person name="Zhou Y.H."/>
            <person name="Cheng J.X."/>
            <person name="Dai P.F."/>
            <person name="Guo W.B."/>
            <person name="Han X.H."/>
            <person name="Huang E.J."/>
            <person name="Li L.F."/>
            <person name="Wei W."/>
            <person name="Gao Y.C."/>
            <person name="Liu J.Z."/>
            <person name="Shao H.Z."/>
            <person name="Wang X."/>
            <person name="Wang C.C."/>
            <person name="Yang T.C."/>
            <person name="Huo Q.B."/>
            <person name="Li W."/>
            <person name="Chen H.Y."/>
            <person name="Chen S.E."/>
            <person name="Zhou L.G."/>
            <person name="Ni X.B."/>
            <person name="Tian J.H."/>
            <person name="Sheng Y."/>
            <person name="Liu T."/>
            <person name="Pan Y.S."/>
            <person name="Xia L.Y."/>
            <person name="Li J."/>
            <person name="Zhao F."/>
            <person name="Cao W.C."/>
        </authorList>
    </citation>
    <scope>NUCLEOTIDE SEQUENCE</scope>
    <source>
        <strain evidence="10">Rmic-2018</strain>
    </source>
</reference>
<comment type="caution">
    <text evidence="10">The sequence shown here is derived from an EMBL/GenBank/DDBJ whole genome shotgun (WGS) entry which is preliminary data.</text>
</comment>
<evidence type="ECO:0000256" key="3">
    <source>
        <dbReference type="ARBA" id="ARBA00022750"/>
    </source>
</evidence>
<dbReference type="Gene3D" id="2.40.70.10">
    <property type="entry name" value="Acid Proteases"/>
    <property type="match status" value="2"/>
</dbReference>
<dbReference type="Proteomes" id="UP000821866">
    <property type="component" value="Chromosome 8"/>
</dbReference>
<evidence type="ECO:0000259" key="9">
    <source>
        <dbReference type="PROSITE" id="PS51767"/>
    </source>
</evidence>
<dbReference type="InterPro" id="IPR033121">
    <property type="entry name" value="PEPTIDASE_A1"/>
</dbReference>
<dbReference type="PROSITE" id="PS51767">
    <property type="entry name" value="PEPTIDASE_A1"/>
    <property type="match status" value="1"/>
</dbReference>
<evidence type="ECO:0000256" key="8">
    <source>
        <dbReference type="SAM" id="SignalP"/>
    </source>
</evidence>
<reference evidence="10" key="2">
    <citation type="submission" date="2021-09" db="EMBL/GenBank/DDBJ databases">
        <authorList>
            <person name="Jia N."/>
            <person name="Wang J."/>
            <person name="Shi W."/>
            <person name="Du L."/>
            <person name="Sun Y."/>
            <person name="Zhan W."/>
            <person name="Jiang J."/>
            <person name="Wang Q."/>
            <person name="Zhang B."/>
            <person name="Ji P."/>
            <person name="Sakyi L.B."/>
            <person name="Cui X."/>
            <person name="Yuan T."/>
            <person name="Jiang B."/>
            <person name="Yang W."/>
            <person name="Lam T.T.-Y."/>
            <person name="Chang Q."/>
            <person name="Ding S."/>
            <person name="Wang X."/>
            <person name="Zhu J."/>
            <person name="Ruan X."/>
            <person name="Zhao L."/>
            <person name="Wei J."/>
            <person name="Que T."/>
            <person name="Du C."/>
            <person name="Cheng J."/>
            <person name="Dai P."/>
            <person name="Han X."/>
            <person name="Huang E."/>
            <person name="Gao Y."/>
            <person name="Liu J."/>
            <person name="Shao H."/>
            <person name="Ye R."/>
            <person name="Li L."/>
            <person name="Wei W."/>
            <person name="Wang X."/>
            <person name="Wang C."/>
            <person name="Huo Q."/>
            <person name="Li W."/>
            <person name="Guo W."/>
            <person name="Chen H."/>
            <person name="Chen S."/>
            <person name="Zhou L."/>
            <person name="Zhou L."/>
            <person name="Ni X."/>
            <person name="Tian J."/>
            <person name="Zhou Y."/>
            <person name="Sheng Y."/>
            <person name="Liu T."/>
            <person name="Pan Y."/>
            <person name="Xia L."/>
            <person name="Li J."/>
            <person name="Zhao F."/>
            <person name="Cao W."/>
        </authorList>
    </citation>
    <scope>NUCLEOTIDE SEQUENCE</scope>
    <source>
        <strain evidence="10">Rmic-2018</strain>
        <tissue evidence="10">Larvae</tissue>
    </source>
</reference>
<evidence type="ECO:0000256" key="7">
    <source>
        <dbReference type="RuleBase" id="RU000454"/>
    </source>
</evidence>
<accession>A0A9J6D8L2</accession>
<dbReference type="InterPro" id="IPR021109">
    <property type="entry name" value="Peptidase_aspartic_dom_sf"/>
</dbReference>
<feature type="signal peptide" evidence="8">
    <location>
        <begin position="1"/>
        <end position="23"/>
    </location>
</feature>
<dbReference type="PANTHER" id="PTHR47966:SF51">
    <property type="entry name" value="BETA-SITE APP-CLEAVING ENZYME, ISOFORM A-RELATED"/>
    <property type="match status" value="1"/>
</dbReference>
<evidence type="ECO:0000256" key="2">
    <source>
        <dbReference type="ARBA" id="ARBA00022670"/>
    </source>
</evidence>
<dbReference type="PANTHER" id="PTHR47966">
    <property type="entry name" value="BETA-SITE APP-CLEAVING ENZYME, ISOFORM A-RELATED"/>
    <property type="match status" value="1"/>
</dbReference>
<organism evidence="10 11">
    <name type="scientific">Rhipicephalus microplus</name>
    <name type="common">Cattle tick</name>
    <name type="synonym">Boophilus microplus</name>
    <dbReference type="NCBI Taxonomy" id="6941"/>
    <lineage>
        <taxon>Eukaryota</taxon>
        <taxon>Metazoa</taxon>
        <taxon>Ecdysozoa</taxon>
        <taxon>Arthropoda</taxon>
        <taxon>Chelicerata</taxon>
        <taxon>Arachnida</taxon>
        <taxon>Acari</taxon>
        <taxon>Parasitiformes</taxon>
        <taxon>Ixodida</taxon>
        <taxon>Ixodoidea</taxon>
        <taxon>Ixodidae</taxon>
        <taxon>Rhipicephalinae</taxon>
        <taxon>Rhipicephalus</taxon>
        <taxon>Boophilus</taxon>
    </lineage>
</organism>
<sequence>MSTPMSSQATLLLLCTLISGSLGQLSIQLGLNLRNVTELKLARAPGDPIPVVLNNYQNMQYYGVLTIGTPPQTFKLFMDTGSSNFWVPSAKCDESMACRDHAKYDSTKSSTYTKNGRSIRIRYSGGIVRGITSIDNVGIGPATVQQYKFAEMDHSDGKLFKNAKYDGIFGLAFPSISQNNQLPLFDAMVKQGVVRQAVFSLHLSKQPSEQNGGEIYFGGINTRRYTGDVHYVAVNKAGHWQITMDNVDVKGTKLCIGGCNAVVDSGTSFVSGPQKDVETLHKVIGAKHTGPGYYEVDCNEISKLPPITFNLNGKAFPLKGEDYTIKRGPSEDLAGTHEKKRARFNEQKDNVRVCGAHFVEGRPSALFDETIPDWGPSLQFSYGSKHTGAACHEHEEKRRQDKWQAEFERRRRHADAVIVGAALLSQHRRRVLPPMPTRHRCPFTG</sequence>
<feature type="disulfide bond" evidence="6">
    <location>
        <begin position="92"/>
        <end position="98"/>
    </location>
</feature>
<evidence type="ECO:0000256" key="1">
    <source>
        <dbReference type="ARBA" id="ARBA00007447"/>
    </source>
</evidence>
<dbReference type="InterPro" id="IPR001969">
    <property type="entry name" value="Aspartic_peptidase_AS"/>
</dbReference>
<evidence type="ECO:0000256" key="5">
    <source>
        <dbReference type="PIRSR" id="PIRSR601461-1"/>
    </source>
</evidence>
<evidence type="ECO:0000313" key="11">
    <source>
        <dbReference type="Proteomes" id="UP000821866"/>
    </source>
</evidence>
<dbReference type="FunFam" id="2.40.70.10:FF:000115">
    <property type="entry name" value="Lysosomal aspartic protease"/>
    <property type="match status" value="1"/>
</dbReference>
<dbReference type="SUPFAM" id="SSF50630">
    <property type="entry name" value="Acid proteases"/>
    <property type="match status" value="1"/>
</dbReference>
<dbReference type="EMBL" id="JABSTU010000010">
    <property type="protein sequence ID" value="KAH8018419.1"/>
    <property type="molecule type" value="Genomic_DNA"/>
</dbReference>
<dbReference type="PROSITE" id="PS00141">
    <property type="entry name" value="ASP_PROTEASE"/>
    <property type="match status" value="1"/>
</dbReference>
<evidence type="ECO:0000313" key="10">
    <source>
        <dbReference type="EMBL" id="KAH8018419.1"/>
    </source>
</evidence>
<protein>
    <recommendedName>
        <fullName evidence="9">Peptidase A1 domain-containing protein</fullName>
    </recommendedName>
</protein>
<keyword evidence="4 7" id="KW-0378">Hydrolase</keyword>